<dbReference type="InParanoid" id="A0A286USM9"/>
<dbReference type="InterPro" id="IPR011059">
    <property type="entry name" value="Metal-dep_hydrolase_composite"/>
</dbReference>
<dbReference type="Gene3D" id="3.40.50.10910">
    <property type="entry name" value="Amidohydrolase"/>
    <property type="match status" value="1"/>
</dbReference>
<keyword evidence="3" id="KW-1185">Reference proteome</keyword>
<sequence length="1238" mass="137475">MNTEHNEKHPSLLGQLAQTYTLFPNLTRLSQKDIRETSSEPTKEWRDDVWPIRELTPWDISTDFAYPRKFSVEVDEGTWLRLDVHPSSGEIIFDMLGDIYCLPASAYLNPRFGYNERARPVLLGVPYDSDPHFSPDGSKFVFRSDAELGVENIWVSNWKGCDNMDLRSGDSEIGRELSNALLWQKHEEELLNLGIKESTERKYRRLLREGRADAWRVTNETYRWVTDARFHPTEPKVVATKWYTSSRSLGAGEGWEFNLTEKGETITAGSGKRLVGRSLPLGWSTEDYGNQQVGPEQLVWKNEDTVIYSKNVADTNGQFEYDKDVHSGIYAIFETNLTSKRTTTLVSSSPGGATRPELSRDKRTLAFVRRVRDKEALVLKDLNSGTIRNIWYGLSYDLGGISAPMGTYPSFSFTPDDKAIIIWAAGKIWNVPLSTNTLGRNLAETRSSETDILSLESDETQRLHAFVELSINDDGTRVAFQGAGVSYYLDFDPTTSSTRVSPQRVPVLFPSQPYYSPSFVPGNSNLLIHARWSDTSFTTFELADLSSGNSYEISGLPQGRYIYPVLCSCQGNRRQIAFIKIGGDYLSGSIIATADPGLYLAEITLPETLVNDNKSIQLQNLRRLNSEISPGEQVSLKFLEGNKKLLVQESDRAFVIDLAGGADALGDYNHTTIAEGRMTREVTATPQQDKIAFVDAYNVFVVDKENIGDTPLWSKPGNATKGIARVSLDGGHDIAWSTSGERIFWFLGPYLHSLEVSRLSDCASDIRSDGVRFGTDCIKNLLDVQEVEASYETDITRLKKEASASALSRGASSQDSETYVIRNATILTMSSGSLDDDFYASSTLTIKGGIIDSISPVDQAYIPEGATVLDAEGGYVIPGFIDGHAHWNGYDTLLPARSWELEAFLAYGVTTMHNPSSSNVRGFVERARVENGQIVGPRIFHTGEIIYGAGAGEYHNDVADLADARSALLRIKLEGGTASFSYKNYNQYSRASRQRLLLQARNLSMLCVPEGGMNEDWDMTYIIDGMTTIEHNLPIPVVYEDVMSLYAFSGTGATPTHIVDYGGTMGEQYLWANFDLANDPKLRRFVRHDILEGIIETTSRPKDSFQLFNVSASIAAMVHKGLRAHVGAHGEPPLGRMYHAELAFFAAGGLSNYETLRAATRDPAITLGLYNAIGSLEKGKLADLIVYHPDADLLDGDISESLKIKNVMRGGRIWDAETLVEEWPVKGRRPTMPILNAD</sequence>
<dbReference type="Pfam" id="PF01979">
    <property type="entry name" value="Amidohydro_1"/>
    <property type="match status" value="1"/>
</dbReference>
<dbReference type="InterPro" id="IPR032466">
    <property type="entry name" value="Metal_Hydrolase"/>
</dbReference>
<proteinExistence type="predicted"/>
<comment type="caution">
    <text evidence="2">The sequence shown here is derived from an EMBL/GenBank/DDBJ whole genome shotgun (WGS) entry which is preliminary data.</text>
</comment>
<feature type="domain" description="FHA" evidence="1">
    <location>
        <begin position="436"/>
        <end position="505"/>
    </location>
</feature>
<dbReference type="OrthoDB" id="194468at2759"/>
<dbReference type="InterPro" id="IPR011659">
    <property type="entry name" value="WD40"/>
</dbReference>
<dbReference type="SUPFAM" id="SSF51556">
    <property type="entry name" value="Metallo-dependent hydrolases"/>
    <property type="match status" value="1"/>
</dbReference>
<dbReference type="GO" id="GO:0016810">
    <property type="term" value="F:hydrolase activity, acting on carbon-nitrogen (but not peptide) bonds"/>
    <property type="evidence" value="ECO:0007669"/>
    <property type="project" value="InterPro"/>
</dbReference>
<accession>A0A286USM9</accession>
<dbReference type="PROSITE" id="PS50006">
    <property type="entry name" value="FHA_DOMAIN"/>
    <property type="match status" value="1"/>
</dbReference>
<dbReference type="InterPro" id="IPR011042">
    <property type="entry name" value="6-blade_b-propeller_TolB-like"/>
</dbReference>
<dbReference type="PANTHER" id="PTHR43135:SF3">
    <property type="entry name" value="ALPHA-D-RIBOSE 1-METHYLPHOSPHONATE 5-TRIPHOSPHATE DIPHOSPHATASE"/>
    <property type="match status" value="1"/>
</dbReference>
<dbReference type="AlphaFoldDB" id="A0A286USM9"/>
<dbReference type="Proteomes" id="UP000217199">
    <property type="component" value="Unassembled WGS sequence"/>
</dbReference>
<protein>
    <recommendedName>
        <fullName evidence="1">FHA domain-containing protein</fullName>
    </recommendedName>
</protein>
<dbReference type="Gene3D" id="2.30.40.10">
    <property type="entry name" value="Urease, subunit C, domain 1"/>
    <property type="match status" value="1"/>
</dbReference>
<dbReference type="SUPFAM" id="SSF51338">
    <property type="entry name" value="Composite domain of metallo-dependent hydrolases"/>
    <property type="match status" value="1"/>
</dbReference>
<gene>
    <name evidence="2" type="ORF">PNOK_0257000</name>
</gene>
<dbReference type="InterPro" id="IPR000253">
    <property type="entry name" value="FHA_dom"/>
</dbReference>
<evidence type="ECO:0000313" key="3">
    <source>
        <dbReference type="Proteomes" id="UP000217199"/>
    </source>
</evidence>
<reference evidence="2 3" key="1">
    <citation type="journal article" date="2017" name="Mol. Ecol.">
        <title>Comparative and population genomic landscape of Phellinus noxius: A hypervariable fungus causing root rot in trees.</title>
        <authorList>
            <person name="Chung C.L."/>
            <person name="Lee T.J."/>
            <person name="Akiba M."/>
            <person name="Lee H.H."/>
            <person name="Kuo T.H."/>
            <person name="Liu D."/>
            <person name="Ke H.M."/>
            <person name="Yokoi T."/>
            <person name="Roa M.B."/>
            <person name="Lu M.J."/>
            <person name="Chang Y.Y."/>
            <person name="Ann P.J."/>
            <person name="Tsai J.N."/>
            <person name="Chen C.Y."/>
            <person name="Tzean S.S."/>
            <person name="Ota Y."/>
            <person name="Hattori T."/>
            <person name="Sahashi N."/>
            <person name="Liou R.F."/>
            <person name="Kikuchi T."/>
            <person name="Tsai I.J."/>
        </authorList>
    </citation>
    <scope>NUCLEOTIDE SEQUENCE [LARGE SCALE GENOMIC DNA]</scope>
    <source>
        <strain evidence="2 3">FFPRI411160</strain>
    </source>
</reference>
<dbReference type="PANTHER" id="PTHR43135">
    <property type="entry name" value="ALPHA-D-RIBOSE 1-METHYLPHOSPHONATE 5-TRIPHOSPHATE DIPHOSPHATASE"/>
    <property type="match status" value="1"/>
</dbReference>
<dbReference type="Pfam" id="PF07676">
    <property type="entry name" value="PD40"/>
    <property type="match status" value="1"/>
</dbReference>
<dbReference type="Gene3D" id="3.30.110.90">
    <property type="entry name" value="Amidohydrolase"/>
    <property type="match status" value="1"/>
</dbReference>
<evidence type="ECO:0000259" key="1">
    <source>
        <dbReference type="PROSITE" id="PS50006"/>
    </source>
</evidence>
<dbReference type="STRING" id="2282107.A0A286USM9"/>
<evidence type="ECO:0000313" key="2">
    <source>
        <dbReference type="EMBL" id="PAV22613.1"/>
    </source>
</evidence>
<dbReference type="SUPFAM" id="SSF82171">
    <property type="entry name" value="DPP6 N-terminal domain-like"/>
    <property type="match status" value="1"/>
</dbReference>
<dbReference type="Gene3D" id="1.20.58.520">
    <property type="entry name" value="Amidohydrolase"/>
    <property type="match status" value="1"/>
</dbReference>
<dbReference type="InterPro" id="IPR006680">
    <property type="entry name" value="Amidohydro-rel"/>
</dbReference>
<name>A0A286USM9_9AGAM</name>
<dbReference type="Gene3D" id="2.120.10.30">
    <property type="entry name" value="TolB, C-terminal domain"/>
    <property type="match status" value="1"/>
</dbReference>
<dbReference type="InterPro" id="IPR051781">
    <property type="entry name" value="Metallo-dep_Hydrolase"/>
</dbReference>
<dbReference type="EMBL" id="NBII01000002">
    <property type="protein sequence ID" value="PAV22613.1"/>
    <property type="molecule type" value="Genomic_DNA"/>
</dbReference>
<organism evidence="2 3">
    <name type="scientific">Pyrrhoderma noxium</name>
    <dbReference type="NCBI Taxonomy" id="2282107"/>
    <lineage>
        <taxon>Eukaryota</taxon>
        <taxon>Fungi</taxon>
        <taxon>Dikarya</taxon>
        <taxon>Basidiomycota</taxon>
        <taxon>Agaricomycotina</taxon>
        <taxon>Agaricomycetes</taxon>
        <taxon>Hymenochaetales</taxon>
        <taxon>Hymenochaetaceae</taxon>
        <taxon>Pyrrhoderma</taxon>
    </lineage>
</organism>